<reference evidence="2" key="1">
    <citation type="journal article" date="2019" name="Environ. Microbiol.">
        <title>Fungal ecological strategies reflected in gene transcription - a case study of two litter decomposers.</title>
        <authorList>
            <person name="Barbi F."/>
            <person name="Kohler A."/>
            <person name="Barry K."/>
            <person name="Baskaran P."/>
            <person name="Daum C."/>
            <person name="Fauchery L."/>
            <person name="Ihrmark K."/>
            <person name="Kuo A."/>
            <person name="LaButti K."/>
            <person name="Lipzen A."/>
            <person name="Morin E."/>
            <person name="Grigoriev I.V."/>
            <person name="Henrissat B."/>
            <person name="Lindahl B."/>
            <person name="Martin F."/>
        </authorList>
    </citation>
    <scope>NUCLEOTIDE SEQUENCE</scope>
    <source>
        <strain evidence="2">JB14</strain>
    </source>
</reference>
<feature type="compositionally biased region" description="Basic and acidic residues" evidence="1">
    <location>
        <begin position="7"/>
        <end position="21"/>
    </location>
</feature>
<feature type="region of interest" description="Disordered" evidence="1">
    <location>
        <begin position="1"/>
        <end position="62"/>
    </location>
</feature>
<dbReference type="AlphaFoldDB" id="A0A6A4GBQ6"/>
<evidence type="ECO:0008006" key="4">
    <source>
        <dbReference type="Google" id="ProtNLM"/>
    </source>
</evidence>
<gene>
    <name evidence="2" type="ORF">BT96DRAFT_736845</name>
</gene>
<protein>
    <recommendedName>
        <fullName evidence="4">HTH psq-type domain-containing protein</fullName>
    </recommendedName>
</protein>
<feature type="non-terminal residue" evidence="2">
    <location>
        <position position="1"/>
    </location>
</feature>
<evidence type="ECO:0000256" key="1">
    <source>
        <dbReference type="SAM" id="MobiDB-lite"/>
    </source>
</evidence>
<accession>A0A6A4GBQ6</accession>
<dbReference type="OrthoDB" id="3065080at2759"/>
<name>A0A6A4GBQ6_9AGAR</name>
<dbReference type="EMBL" id="ML770949">
    <property type="protein sequence ID" value="KAE9382830.1"/>
    <property type="molecule type" value="Genomic_DNA"/>
</dbReference>
<evidence type="ECO:0000313" key="3">
    <source>
        <dbReference type="Proteomes" id="UP000799118"/>
    </source>
</evidence>
<keyword evidence="3" id="KW-1185">Reference proteome</keyword>
<organism evidence="2 3">
    <name type="scientific">Gymnopus androsaceus JB14</name>
    <dbReference type="NCBI Taxonomy" id="1447944"/>
    <lineage>
        <taxon>Eukaryota</taxon>
        <taxon>Fungi</taxon>
        <taxon>Dikarya</taxon>
        <taxon>Basidiomycota</taxon>
        <taxon>Agaricomycotina</taxon>
        <taxon>Agaricomycetes</taxon>
        <taxon>Agaricomycetidae</taxon>
        <taxon>Agaricales</taxon>
        <taxon>Marasmiineae</taxon>
        <taxon>Omphalotaceae</taxon>
        <taxon>Gymnopus</taxon>
    </lineage>
</organism>
<feature type="non-terminal residue" evidence="2">
    <location>
        <position position="62"/>
    </location>
</feature>
<dbReference type="Proteomes" id="UP000799118">
    <property type="component" value="Unassembled WGS sequence"/>
</dbReference>
<sequence>ENQFQRALEDHSGGKSYEEAAQRQGVARSSVWHRDHGRQDRSTAHQSQQKLSKIEEDELFRW</sequence>
<evidence type="ECO:0000313" key="2">
    <source>
        <dbReference type="EMBL" id="KAE9382830.1"/>
    </source>
</evidence>
<proteinExistence type="predicted"/>
<feature type="compositionally biased region" description="Basic and acidic residues" evidence="1">
    <location>
        <begin position="32"/>
        <end position="43"/>
    </location>
</feature>